<dbReference type="PANTHER" id="PTHR15176">
    <property type="entry name" value="NEPHROCYSTIN"/>
    <property type="match status" value="1"/>
</dbReference>
<protein>
    <submittedName>
        <fullName evidence="2">Nephrocystin-1-like</fullName>
    </submittedName>
</protein>
<dbReference type="GO" id="GO:0005929">
    <property type="term" value="C:cilium"/>
    <property type="evidence" value="ECO:0007669"/>
    <property type="project" value="TreeGrafter"/>
</dbReference>
<dbReference type="PANTHER" id="PTHR15176:SF1">
    <property type="entry name" value="NEPHROCYSTIN-1"/>
    <property type="match status" value="1"/>
</dbReference>
<dbReference type="RefSeq" id="XP_013420887.2">
    <property type="nucleotide sequence ID" value="XM_013565433.2"/>
</dbReference>
<dbReference type="STRING" id="7574.A0A1S3KEG0"/>
<dbReference type="OrthoDB" id="5340910at2759"/>
<dbReference type="GO" id="GO:0090251">
    <property type="term" value="P:protein localization involved in establishment of planar polarity"/>
    <property type="evidence" value="ECO:0007669"/>
    <property type="project" value="TreeGrafter"/>
</dbReference>
<dbReference type="GeneID" id="106181136"/>
<dbReference type="AlphaFoldDB" id="A0A1S3KEG0"/>
<organism evidence="1 2">
    <name type="scientific">Lingula anatina</name>
    <name type="common">Brachiopod</name>
    <name type="synonym">Lingula unguis</name>
    <dbReference type="NCBI Taxonomy" id="7574"/>
    <lineage>
        <taxon>Eukaryota</taxon>
        <taxon>Metazoa</taxon>
        <taxon>Spiralia</taxon>
        <taxon>Lophotrochozoa</taxon>
        <taxon>Brachiopoda</taxon>
        <taxon>Linguliformea</taxon>
        <taxon>Lingulata</taxon>
        <taxon>Lingulida</taxon>
        <taxon>Linguloidea</taxon>
        <taxon>Lingulidae</taxon>
        <taxon>Lingula</taxon>
    </lineage>
</organism>
<dbReference type="KEGG" id="lak:106181136"/>
<dbReference type="Proteomes" id="UP000085678">
    <property type="component" value="Unplaced"/>
</dbReference>
<dbReference type="InterPro" id="IPR039687">
    <property type="entry name" value="NPHP1"/>
</dbReference>
<reference evidence="2" key="1">
    <citation type="submission" date="2025-08" db="UniProtKB">
        <authorList>
            <consortium name="RefSeq"/>
        </authorList>
    </citation>
    <scope>IDENTIFICATION</scope>
    <source>
        <tissue evidence="2">Gonads</tissue>
    </source>
</reference>
<name>A0A1S3KEG0_LINAN</name>
<dbReference type="InParanoid" id="A0A1S3KEG0"/>
<gene>
    <name evidence="2" type="primary">LOC106181136</name>
</gene>
<sequence length="454" mass="51557">MLFILEEENEDDEKEDTKTPRSGKKLWSSIKKSLKETSATDVLHAMGAVPSGFRLPTLGKLYADGDEYTMKNYLIPKLSTSNLSFRDLFFNPVTNKIRPRPVRFQKIVTLQAARQIPHAGTGIEVINYCVRMCLFDGAKVLSNIVTVRSFCTDKELKNWSFHTKLTDNLPCVDYAEIFVRDNKGDKDIGVLFELCLGYKRVKTGELGEFSCGWAHLPLFAEDGTPALNKTYDLYVNGGTPYEKGIEVDPSVSRRESTNKWRALVSKNRQPRLSVKLSAPTKEQKEQLDTLPDVLVGSMCHLGSLSYYRQFLADALLRDRLDMQSTDLVHSPFLMSFPSVMEQPDILDVFRASWIEKLKITKRGDKRDAEHMKELFRQTFLETCYPLCHSANLQHYKFGDADVEQNRAAELTKIAQMNKEKNSALAALLSPDVAHLPFDMKELSFDVLGPFCLVK</sequence>
<evidence type="ECO:0000313" key="2">
    <source>
        <dbReference type="RefSeq" id="XP_013420887.2"/>
    </source>
</evidence>
<keyword evidence="1" id="KW-1185">Reference proteome</keyword>
<dbReference type="GO" id="GO:0005737">
    <property type="term" value="C:cytoplasm"/>
    <property type="evidence" value="ECO:0007669"/>
    <property type="project" value="TreeGrafter"/>
</dbReference>
<evidence type="ECO:0000313" key="1">
    <source>
        <dbReference type="Proteomes" id="UP000085678"/>
    </source>
</evidence>
<proteinExistence type="predicted"/>
<accession>A0A1S3KEG0</accession>